<gene>
    <name evidence="1" type="ORF">LCGC14_1972310</name>
</gene>
<reference evidence="1" key="1">
    <citation type="journal article" date="2015" name="Nature">
        <title>Complex archaea that bridge the gap between prokaryotes and eukaryotes.</title>
        <authorList>
            <person name="Spang A."/>
            <person name="Saw J.H."/>
            <person name="Jorgensen S.L."/>
            <person name="Zaremba-Niedzwiedzka K."/>
            <person name="Martijn J."/>
            <person name="Lind A.E."/>
            <person name="van Eijk R."/>
            <person name="Schleper C."/>
            <person name="Guy L."/>
            <person name="Ettema T.J."/>
        </authorList>
    </citation>
    <scope>NUCLEOTIDE SEQUENCE</scope>
</reference>
<accession>A0A0F9FZI0</accession>
<protein>
    <submittedName>
        <fullName evidence="1">Uncharacterized protein</fullName>
    </submittedName>
</protein>
<dbReference type="AlphaFoldDB" id="A0A0F9FZI0"/>
<sequence>MNGVMVEKEKMPEWAREVLLYEVEIITRFLKSLDKKEGVKNERKNI</sequence>
<evidence type="ECO:0000313" key="1">
    <source>
        <dbReference type="EMBL" id="KKL83681.1"/>
    </source>
</evidence>
<proteinExistence type="predicted"/>
<organism evidence="1">
    <name type="scientific">marine sediment metagenome</name>
    <dbReference type="NCBI Taxonomy" id="412755"/>
    <lineage>
        <taxon>unclassified sequences</taxon>
        <taxon>metagenomes</taxon>
        <taxon>ecological metagenomes</taxon>
    </lineage>
</organism>
<dbReference type="EMBL" id="LAZR01021915">
    <property type="protein sequence ID" value="KKL83681.1"/>
    <property type="molecule type" value="Genomic_DNA"/>
</dbReference>
<comment type="caution">
    <text evidence="1">The sequence shown here is derived from an EMBL/GenBank/DDBJ whole genome shotgun (WGS) entry which is preliminary data.</text>
</comment>
<name>A0A0F9FZI0_9ZZZZ</name>